<dbReference type="RefSeq" id="WP_090942623.1">
    <property type="nucleotide sequence ID" value="NZ_FOSX01000079.1"/>
</dbReference>
<organism evidence="2 3">
    <name type="scientific">Azotobacter beijerinckii</name>
    <dbReference type="NCBI Taxonomy" id="170623"/>
    <lineage>
        <taxon>Bacteria</taxon>
        <taxon>Pseudomonadati</taxon>
        <taxon>Pseudomonadota</taxon>
        <taxon>Gammaproteobacteria</taxon>
        <taxon>Pseudomonadales</taxon>
        <taxon>Pseudomonadaceae</taxon>
        <taxon>Azotobacter</taxon>
    </lineage>
</organism>
<gene>
    <name evidence="2" type="ORF">SAMN04244574_03644</name>
</gene>
<evidence type="ECO:0000313" key="2">
    <source>
        <dbReference type="EMBL" id="SFL23878.1"/>
    </source>
</evidence>
<dbReference type="EMBL" id="FOSX01000079">
    <property type="protein sequence ID" value="SFL23878.1"/>
    <property type="molecule type" value="Genomic_DNA"/>
</dbReference>
<dbReference type="InterPro" id="IPR005569">
    <property type="entry name" value="Arc_DNA-bd_dom"/>
</dbReference>
<dbReference type="AlphaFoldDB" id="A0A1I4G174"/>
<dbReference type="Pfam" id="PF03869">
    <property type="entry name" value="Arc"/>
    <property type="match status" value="1"/>
</dbReference>
<sequence>MKRTDAQFKLRIPPDLKTQIESSALENGRSMNAEIVEQLRAIYRVQTVLKNSHDDELEPLSPEDAIRAQLGALKMHTSQIDLIRQDIERYFEPEKSEQ</sequence>
<name>A0A1I4G174_9GAMM</name>
<proteinExistence type="predicted"/>
<dbReference type="SUPFAM" id="SSF47598">
    <property type="entry name" value="Ribbon-helix-helix"/>
    <property type="match status" value="1"/>
</dbReference>
<dbReference type="Proteomes" id="UP000199579">
    <property type="component" value="Unassembled WGS sequence"/>
</dbReference>
<dbReference type="InterPro" id="IPR013321">
    <property type="entry name" value="Arc_rbn_hlx_hlx"/>
</dbReference>
<accession>A0A1I4G174</accession>
<dbReference type="InterPro" id="IPR010985">
    <property type="entry name" value="Ribbon_hlx_hlx"/>
</dbReference>
<protein>
    <submittedName>
        <fullName evidence="2">Arc-like DNA binding domain-containing protein</fullName>
    </submittedName>
</protein>
<dbReference type="Gene3D" id="1.10.1220.10">
    <property type="entry name" value="Met repressor-like"/>
    <property type="match status" value="1"/>
</dbReference>
<reference evidence="2 3" key="1">
    <citation type="submission" date="2016-10" db="EMBL/GenBank/DDBJ databases">
        <authorList>
            <person name="de Groot N.N."/>
        </authorList>
    </citation>
    <scope>NUCLEOTIDE SEQUENCE [LARGE SCALE GENOMIC DNA]</scope>
    <source>
        <strain evidence="2 3">DSM 381</strain>
    </source>
</reference>
<feature type="domain" description="Arc-like DNA binding" evidence="1">
    <location>
        <begin position="3"/>
        <end position="39"/>
    </location>
</feature>
<dbReference type="GO" id="GO:0006355">
    <property type="term" value="P:regulation of DNA-templated transcription"/>
    <property type="evidence" value="ECO:0007669"/>
    <property type="project" value="InterPro"/>
</dbReference>
<evidence type="ECO:0000313" key="3">
    <source>
        <dbReference type="Proteomes" id="UP000199579"/>
    </source>
</evidence>
<dbReference type="GO" id="GO:0003677">
    <property type="term" value="F:DNA binding"/>
    <property type="evidence" value="ECO:0007669"/>
    <property type="project" value="InterPro"/>
</dbReference>
<evidence type="ECO:0000259" key="1">
    <source>
        <dbReference type="Pfam" id="PF03869"/>
    </source>
</evidence>